<dbReference type="PANTHER" id="PTHR11054:SF0">
    <property type="entry name" value="6-PHOSPHOGLUCONOLACTONASE"/>
    <property type="match status" value="1"/>
</dbReference>
<dbReference type="AlphaFoldDB" id="A0A2W2AYX8"/>
<dbReference type="Pfam" id="PF01182">
    <property type="entry name" value="Glucosamine_iso"/>
    <property type="match status" value="1"/>
</dbReference>
<dbReference type="Gene3D" id="3.40.50.1360">
    <property type="match status" value="1"/>
</dbReference>
<evidence type="ECO:0000259" key="8">
    <source>
        <dbReference type="Pfam" id="PF01182"/>
    </source>
</evidence>
<proteinExistence type="inferred from homology"/>
<keyword evidence="10" id="KW-1185">Reference proteome</keyword>
<feature type="domain" description="Glucosamine/galactosamine-6-phosphate isomerase" evidence="8">
    <location>
        <begin position="10"/>
        <end position="207"/>
    </location>
</feature>
<comment type="pathway">
    <text evidence="3 7">Carbohydrate degradation; pentose phosphate pathway; D-ribulose 5-phosphate from D-glucose 6-phosphate (oxidative stage): step 2/3.</text>
</comment>
<dbReference type="InterPro" id="IPR039104">
    <property type="entry name" value="6PGL"/>
</dbReference>
<protein>
    <recommendedName>
        <fullName evidence="6 7">6-phosphogluconolactonase</fullName>
        <shortName evidence="7">6PGL</shortName>
        <ecNumber evidence="5 7">3.1.1.31</ecNumber>
    </recommendedName>
</protein>
<comment type="function">
    <text evidence="2 7">Hydrolysis of 6-phosphogluconolactone to 6-phosphogluconate.</text>
</comment>
<dbReference type="InterPro" id="IPR005900">
    <property type="entry name" value="6-phosphogluconolactonase_DevB"/>
</dbReference>
<dbReference type="InterPro" id="IPR037171">
    <property type="entry name" value="NagB/RpiA_transferase-like"/>
</dbReference>
<dbReference type="PANTHER" id="PTHR11054">
    <property type="entry name" value="6-PHOSPHOGLUCONOLACTONASE"/>
    <property type="match status" value="1"/>
</dbReference>
<evidence type="ECO:0000256" key="6">
    <source>
        <dbReference type="ARBA" id="ARBA00020337"/>
    </source>
</evidence>
<dbReference type="NCBIfam" id="TIGR01198">
    <property type="entry name" value="pgl"/>
    <property type="match status" value="1"/>
</dbReference>
<evidence type="ECO:0000256" key="4">
    <source>
        <dbReference type="ARBA" id="ARBA00010662"/>
    </source>
</evidence>
<keyword evidence="7" id="KW-0378">Hydrolase</keyword>
<comment type="caution">
    <text evidence="9">The sequence shown here is derived from an EMBL/GenBank/DDBJ whole genome shotgun (WGS) entry which is preliminary data.</text>
</comment>
<dbReference type="EC" id="3.1.1.31" evidence="5 7"/>
<dbReference type="EMBL" id="QKVK01000001">
    <property type="protein sequence ID" value="PZF79002.1"/>
    <property type="molecule type" value="Genomic_DNA"/>
</dbReference>
<evidence type="ECO:0000256" key="1">
    <source>
        <dbReference type="ARBA" id="ARBA00000832"/>
    </source>
</evidence>
<evidence type="ECO:0000313" key="9">
    <source>
        <dbReference type="EMBL" id="PZF79002.1"/>
    </source>
</evidence>
<dbReference type="CDD" id="cd01400">
    <property type="entry name" value="6PGL"/>
    <property type="match status" value="1"/>
</dbReference>
<accession>A0A2W2AYX8</accession>
<evidence type="ECO:0000313" key="10">
    <source>
        <dbReference type="Proteomes" id="UP000248795"/>
    </source>
</evidence>
<dbReference type="GO" id="GO:0005975">
    <property type="term" value="P:carbohydrate metabolic process"/>
    <property type="evidence" value="ECO:0007669"/>
    <property type="project" value="UniProtKB-UniRule"/>
</dbReference>
<reference evidence="10" key="1">
    <citation type="submission" date="2018-06" db="EMBL/GenBank/DDBJ databases">
        <title>Aestuariibacter litoralis strain KCTC 52945T.</title>
        <authorList>
            <person name="Li X."/>
            <person name="Salam N."/>
            <person name="Li J.-L."/>
            <person name="Chen Y.-M."/>
            <person name="Yang Z.-W."/>
            <person name="Zhang L.-Y."/>
            <person name="Han M.-X."/>
            <person name="Xiao M."/>
            <person name="Li W.-J."/>
        </authorList>
    </citation>
    <scope>NUCLEOTIDE SEQUENCE [LARGE SCALE GENOMIC DNA]</scope>
    <source>
        <strain evidence="10">KCTC 52945</strain>
    </source>
</reference>
<dbReference type="GO" id="GO:0006098">
    <property type="term" value="P:pentose-phosphate shunt"/>
    <property type="evidence" value="ECO:0007669"/>
    <property type="project" value="UniProtKB-UniPathway"/>
</dbReference>
<evidence type="ECO:0000256" key="2">
    <source>
        <dbReference type="ARBA" id="ARBA00002681"/>
    </source>
</evidence>
<dbReference type="Proteomes" id="UP000248795">
    <property type="component" value="Unassembled WGS sequence"/>
</dbReference>
<dbReference type="GO" id="GO:0017057">
    <property type="term" value="F:6-phosphogluconolactonase activity"/>
    <property type="evidence" value="ECO:0007669"/>
    <property type="project" value="UniProtKB-UniRule"/>
</dbReference>
<comment type="similarity">
    <text evidence="4 7">Belongs to the glucosamine/galactosamine-6-phosphate isomerase family. 6-phosphogluconolactonase subfamily.</text>
</comment>
<sequence>MEAERIFEAREALAEGLARDVGDELARAIEAKGKATLAVSGGTTPKLFFEKLSQADIPWSRVSVTLVDERQVPESSERSNARLVRQHLLQNKAAAARFVPLVDNPDAAKLPGFDVAVLGMGNDGHTASFFPGGDTLAEAIDGETPKRLIAISAPGAGEPRLTFTLPVLESAGRLALHIEGAEKKQVLTKALGEGPEEDMPVRAVLRSAAPVTLYWCP</sequence>
<dbReference type="SUPFAM" id="SSF100950">
    <property type="entry name" value="NagB/RpiA/CoA transferase-like"/>
    <property type="match status" value="1"/>
</dbReference>
<evidence type="ECO:0000256" key="5">
    <source>
        <dbReference type="ARBA" id="ARBA00013198"/>
    </source>
</evidence>
<comment type="catalytic activity">
    <reaction evidence="1 7">
        <text>6-phospho-D-glucono-1,5-lactone + H2O = 6-phospho-D-gluconate + H(+)</text>
        <dbReference type="Rhea" id="RHEA:12556"/>
        <dbReference type="ChEBI" id="CHEBI:15377"/>
        <dbReference type="ChEBI" id="CHEBI:15378"/>
        <dbReference type="ChEBI" id="CHEBI:57955"/>
        <dbReference type="ChEBI" id="CHEBI:58759"/>
        <dbReference type="EC" id="3.1.1.31"/>
    </reaction>
</comment>
<dbReference type="InterPro" id="IPR006148">
    <property type="entry name" value="Glc/Gal-6P_isomerase"/>
</dbReference>
<evidence type="ECO:0000256" key="3">
    <source>
        <dbReference type="ARBA" id="ARBA00004961"/>
    </source>
</evidence>
<organism evidence="9 10">
    <name type="scientific">Aestuariivirga litoralis</name>
    <dbReference type="NCBI Taxonomy" id="2650924"/>
    <lineage>
        <taxon>Bacteria</taxon>
        <taxon>Pseudomonadati</taxon>
        <taxon>Pseudomonadota</taxon>
        <taxon>Alphaproteobacteria</taxon>
        <taxon>Hyphomicrobiales</taxon>
        <taxon>Aestuariivirgaceae</taxon>
        <taxon>Aestuariivirga</taxon>
    </lineage>
</organism>
<evidence type="ECO:0000256" key="7">
    <source>
        <dbReference type="RuleBase" id="RU365095"/>
    </source>
</evidence>
<dbReference type="UniPathway" id="UPA00115">
    <property type="reaction ID" value="UER00409"/>
</dbReference>
<gene>
    <name evidence="7 9" type="primary">pgl</name>
    <name evidence="9" type="ORF">DK847_02685</name>
</gene>
<name>A0A2W2AYX8_9HYPH</name>